<gene>
    <name evidence="2" type="ORF">L227DRAFT_337291</name>
</gene>
<accession>A0A5C2RWS4</accession>
<dbReference type="AlphaFoldDB" id="A0A5C2RWS4"/>
<sequence length="70" mass="7709">MCTLCTISVGDTHIDGDGWRASSPVLIQLFASVYAYPLGFLLLLVSVVRITYMASKVSSTFVCLWSHGYF</sequence>
<keyword evidence="1" id="KW-1133">Transmembrane helix</keyword>
<protein>
    <submittedName>
        <fullName evidence="2">Uncharacterized protein</fullName>
    </submittedName>
</protein>
<keyword evidence="3" id="KW-1185">Reference proteome</keyword>
<evidence type="ECO:0000313" key="2">
    <source>
        <dbReference type="EMBL" id="RPD54976.1"/>
    </source>
</evidence>
<evidence type="ECO:0000313" key="3">
    <source>
        <dbReference type="Proteomes" id="UP000313359"/>
    </source>
</evidence>
<dbReference type="Proteomes" id="UP000313359">
    <property type="component" value="Unassembled WGS sequence"/>
</dbReference>
<organism evidence="2 3">
    <name type="scientific">Lentinus tigrinus ALCF2SS1-6</name>
    <dbReference type="NCBI Taxonomy" id="1328759"/>
    <lineage>
        <taxon>Eukaryota</taxon>
        <taxon>Fungi</taxon>
        <taxon>Dikarya</taxon>
        <taxon>Basidiomycota</taxon>
        <taxon>Agaricomycotina</taxon>
        <taxon>Agaricomycetes</taxon>
        <taxon>Polyporales</taxon>
        <taxon>Polyporaceae</taxon>
        <taxon>Lentinus</taxon>
    </lineage>
</organism>
<dbReference type="EMBL" id="ML122300">
    <property type="protein sequence ID" value="RPD54976.1"/>
    <property type="molecule type" value="Genomic_DNA"/>
</dbReference>
<feature type="transmembrane region" description="Helical" evidence="1">
    <location>
        <begin position="25"/>
        <end position="48"/>
    </location>
</feature>
<evidence type="ECO:0000256" key="1">
    <source>
        <dbReference type="SAM" id="Phobius"/>
    </source>
</evidence>
<name>A0A5C2RWS4_9APHY</name>
<keyword evidence="1" id="KW-0472">Membrane</keyword>
<reference evidence="2" key="1">
    <citation type="journal article" date="2018" name="Genome Biol. Evol.">
        <title>Genomics and development of Lentinus tigrinus, a white-rot wood-decaying mushroom with dimorphic fruiting bodies.</title>
        <authorList>
            <person name="Wu B."/>
            <person name="Xu Z."/>
            <person name="Knudson A."/>
            <person name="Carlson A."/>
            <person name="Chen N."/>
            <person name="Kovaka S."/>
            <person name="LaButti K."/>
            <person name="Lipzen A."/>
            <person name="Pennachio C."/>
            <person name="Riley R."/>
            <person name="Schakwitz W."/>
            <person name="Umezawa K."/>
            <person name="Ohm R.A."/>
            <person name="Grigoriev I.V."/>
            <person name="Nagy L.G."/>
            <person name="Gibbons J."/>
            <person name="Hibbett D."/>
        </authorList>
    </citation>
    <scope>NUCLEOTIDE SEQUENCE [LARGE SCALE GENOMIC DNA]</scope>
    <source>
        <strain evidence="2">ALCF2SS1-6</strain>
    </source>
</reference>
<keyword evidence="1" id="KW-0812">Transmembrane</keyword>
<proteinExistence type="predicted"/>